<dbReference type="RefSeq" id="WP_263735808.1">
    <property type="nucleotide sequence ID" value="NZ_JAOWKY010000005.1"/>
</dbReference>
<dbReference type="EMBL" id="JAOWKY010000005">
    <property type="protein sequence ID" value="MCV2870129.1"/>
    <property type="molecule type" value="Genomic_DNA"/>
</dbReference>
<gene>
    <name evidence="1" type="ORF">OEW28_15980</name>
</gene>
<sequence length="71" mass="7446">MQYEWILDVLSDLKSFAQGNGLPALAEQLGDTAIVAAGEISRLSEDWIGGQAPDAGKVATVRWGTSGVENA</sequence>
<organism evidence="1 2">
    <name type="scientific">Albidovulum marisflavi</name>
    <dbReference type="NCBI Taxonomy" id="2984159"/>
    <lineage>
        <taxon>Bacteria</taxon>
        <taxon>Pseudomonadati</taxon>
        <taxon>Pseudomonadota</taxon>
        <taxon>Alphaproteobacteria</taxon>
        <taxon>Rhodobacterales</taxon>
        <taxon>Paracoccaceae</taxon>
        <taxon>Albidovulum</taxon>
    </lineage>
</organism>
<comment type="caution">
    <text evidence="1">The sequence shown here is derived from an EMBL/GenBank/DDBJ whole genome shotgun (WGS) entry which is preliminary data.</text>
</comment>
<name>A0ABT2ZG53_9RHOB</name>
<keyword evidence="2" id="KW-1185">Reference proteome</keyword>
<accession>A0ABT2ZG53</accession>
<reference evidence="1 2" key="1">
    <citation type="submission" date="2022-10" db="EMBL/GenBank/DDBJ databases">
        <title>Defluviimonas sp. nov., isolated from ocean surface water.</title>
        <authorList>
            <person name="He W."/>
            <person name="Wang L."/>
            <person name="Zhang D.-F."/>
        </authorList>
    </citation>
    <scope>NUCLEOTIDE SEQUENCE [LARGE SCALE GENOMIC DNA]</scope>
    <source>
        <strain evidence="1 2">WL0002</strain>
    </source>
</reference>
<dbReference type="Proteomes" id="UP001652542">
    <property type="component" value="Unassembled WGS sequence"/>
</dbReference>
<evidence type="ECO:0000313" key="2">
    <source>
        <dbReference type="Proteomes" id="UP001652542"/>
    </source>
</evidence>
<evidence type="ECO:0000313" key="1">
    <source>
        <dbReference type="EMBL" id="MCV2870129.1"/>
    </source>
</evidence>
<protein>
    <submittedName>
        <fullName evidence="1">Uncharacterized protein</fullName>
    </submittedName>
</protein>
<proteinExistence type="predicted"/>